<feature type="transmembrane region" description="Helical" evidence="1">
    <location>
        <begin position="54"/>
        <end position="80"/>
    </location>
</feature>
<dbReference type="PANTHER" id="PTHR20948:SF2">
    <property type="entry name" value="TRANSMEMBRANE PROTEIN 164"/>
    <property type="match status" value="1"/>
</dbReference>
<evidence type="ECO:0000256" key="1">
    <source>
        <dbReference type="SAM" id="Phobius"/>
    </source>
</evidence>
<evidence type="ECO:0000313" key="2">
    <source>
        <dbReference type="EMBL" id="KAA3672100.1"/>
    </source>
</evidence>
<keyword evidence="1" id="KW-1133">Transmembrane helix</keyword>
<comment type="caution">
    <text evidence="2">The sequence shown here is derived from an EMBL/GenBank/DDBJ whole genome shotgun (WGS) entry which is preliminary data.</text>
</comment>
<organism evidence="2 3">
    <name type="scientific">Paragonimus westermani</name>
    <dbReference type="NCBI Taxonomy" id="34504"/>
    <lineage>
        <taxon>Eukaryota</taxon>
        <taxon>Metazoa</taxon>
        <taxon>Spiralia</taxon>
        <taxon>Lophotrochozoa</taxon>
        <taxon>Platyhelminthes</taxon>
        <taxon>Trematoda</taxon>
        <taxon>Digenea</taxon>
        <taxon>Plagiorchiida</taxon>
        <taxon>Troglotremata</taxon>
        <taxon>Troglotrematidae</taxon>
        <taxon>Paragonimus</taxon>
    </lineage>
</organism>
<feature type="non-terminal residue" evidence="2">
    <location>
        <position position="90"/>
    </location>
</feature>
<evidence type="ECO:0000313" key="3">
    <source>
        <dbReference type="Proteomes" id="UP000324629"/>
    </source>
</evidence>
<accession>A0A5J4N9P4</accession>
<dbReference type="Proteomes" id="UP000324629">
    <property type="component" value="Unassembled WGS sequence"/>
</dbReference>
<protein>
    <submittedName>
        <fullName evidence="2">Uncharacterized protein</fullName>
    </submittedName>
</protein>
<proteinExistence type="predicted"/>
<keyword evidence="3" id="KW-1185">Reference proteome</keyword>
<keyword evidence="1" id="KW-0472">Membrane</keyword>
<name>A0A5J4N9P4_9TREM</name>
<dbReference type="PANTHER" id="PTHR20948">
    <property type="entry name" value="TRANSMEMBRANE PROTEIN 164"/>
    <property type="match status" value="1"/>
</dbReference>
<sequence>MEINCIYYALSGHRLYEIIIVVCVFSYLAGWAWPKFSLLFVPSPDNKPDGYKPIFLILHCIVFGMELGFKCASSFLIWALNPCHVLTLIQ</sequence>
<feature type="transmembrane region" description="Helical" evidence="1">
    <location>
        <begin position="15"/>
        <end position="34"/>
    </location>
</feature>
<dbReference type="AlphaFoldDB" id="A0A5J4N9P4"/>
<gene>
    <name evidence="2" type="ORF">DEA37_0006319</name>
</gene>
<dbReference type="InterPro" id="IPR026508">
    <property type="entry name" value="TMEM164"/>
</dbReference>
<keyword evidence="1" id="KW-0812">Transmembrane</keyword>
<dbReference type="EMBL" id="QNGE01005353">
    <property type="protein sequence ID" value="KAA3672100.1"/>
    <property type="molecule type" value="Genomic_DNA"/>
</dbReference>
<reference evidence="2 3" key="1">
    <citation type="journal article" date="2019" name="Gigascience">
        <title>Whole-genome sequence of the oriental lung fluke Paragonimus westermani.</title>
        <authorList>
            <person name="Oey H."/>
            <person name="Zakrzewski M."/>
            <person name="Narain K."/>
            <person name="Devi K.R."/>
            <person name="Agatsuma T."/>
            <person name="Nawaratna S."/>
            <person name="Gobert G.N."/>
            <person name="Jones M.K."/>
            <person name="Ragan M.A."/>
            <person name="McManus D.P."/>
            <person name="Krause L."/>
        </authorList>
    </citation>
    <scope>NUCLEOTIDE SEQUENCE [LARGE SCALE GENOMIC DNA]</scope>
    <source>
        <strain evidence="2 3">IND2009</strain>
    </source>
</reference>